<evidence type="ECO:0000313" key="1">
    <source>
        <dbReference type="Proteomes" id="UP000887565"/>
    </source>
</evidence>
<dbReference type="AlphaFoldDB" id="A0A915J768"/>
<dbReference type="WBParaSite" id="nRc.2.0.1.t22318-RA">
    <property type="protein sequence ID" value="nRc.2.0.1.t22318-RA"/>
    <property type="gene ID" value="nRc.2.0.1.g22318"/>
</dbReference>
<sequence length="84" mass="9352">MKFYDLVLIVISAVDDASDQNQDIARSVPIPSKAFGNGFLVDLFQVHCQTGHIFLPKDGVHLVGIENNRLATPLAHHIKFQIKQ</sequence>
<name>A0A915J768_ROMCU</name>
<dbReference type="Proteomes" id="UP000887565">
    <property type="component" value="Unplaced"/>
</dbReference>
<reference evidence="2" key="1">
    <citation type="submission" date="2022-11" db="UniProtKB">
        <authorList>
            <consortium name="WormBaseParasite"/>
        </authorList>
    </citation>
    <scope>IDENTIFICATION</scope>
</reference>
<protein>
    <submittedName>
        <fullName evidence="2">Uncharacterized protein</fullName>
    </submittedName>
</protein>
<accession>A0A915J768</accession>
<organism evidence="1 2">
    <name type="scientific">Romanomermis culicivorax</name>
    <name type="common">Nematode worm</name>
    <dbReference type="NCBI Taxonomy" id="13658"/>
    <lineage>
        <taxon>Eukaryota</taxon>
        <taxon>Metazoa</taxon>
        <taxon>Ecdysozoa</taxon>
        <taxon>Nematoda</taxon>
        <taxon>Enoplea</taxon>
        <taxon>Dorylaimia</taxon>
        <taxon>Mermithida</taxon>
        <taxon>Mermithoidea</taxon>
        <taxon>Mermithidae</taxon>
        <taxon>Romanomermis</taxon>
    </lineage>
</organism>
<evidence type="ECO:0000313" key="2">
    <source>
        <dbReference type="WBParaSite" id="nRc.2.0.1.t22318-RA"/>
    </source>
</evidence>
<proteinExistence type="predicted"/>
<keyword evidence="1" id="KW-1185">Reference proteome</keyword>